<proteinExistence type="predicted"/>
<sequence length="146" mass="16149">MPSLTHAPQLCLFLFITKSLNTPKKFTVPPLHQIVPLYAASDACLSVLANKVLLLPLQGALAITGAEMNPSTHKTAQDFSGLFEFLPNYWARLGDLGGVIGAPQGSPCAHFGPKEKALEFVDQHDPFSVERKRNGVEHWWNRFCHQ</sequence>
<dbReference type="EMBL" id="KI925458">
    <property type="protein sequence ID" value="ETW82020.1"/>
    <property type="molecule type" value="Genomic_DNA"/>
</dbReference>
<reference evidence="1 2" key="1">
    <citation type="journal article" date="2012" name="New Phytol.">
        <title>Insight into trade-off between wood decay and parasitism from the genome of a fungal forest pathogen.</title>
        <authorList>
            <person name="Olson A."/>
            <person name="Aerts A."/>
            <person name="Asiegbu F."/>
            <person name="Belbahri L."/>
            <person name="Bouzid O."/>
            <person name="Broberg A."/>
            <person name="Canback B."/>
            <person name="Coutinho P.M."/>
            <person name="Cullen D."/>
            <person name="Dalman K."/>
            <person name="Deflorio G."/>
            <person name="van Diepen L.T."/>
            <person name="Dunand C."/>
            <person name="Duplessis S."/>
            <person name="Durling M."/>
            <person name="Gonthier P."/>
            <person name="Grimwood J."/>
            <person name="Fossdal C.G."/>
            <person name="Hansson D."/>
            <person name="Henrissat B."/>
            <person name="Hietala A."/>
            <person name="Himmelstrand K."/>
            <person name="Hoffmeister D."/>
            <person name="Hogberg N."/>
            <person name="James T.Y."/>
            <person name="Karlsson M."/>
            <person name="Kohler A."/>
            <person name="Kues U."/>
            <person name="Lee Y.H."/>
            <person name="Lin Y.C."/>
            <person name="Lind M."/>
            <person name="Lindquist E."/>
            <person name="Lombard V."/>
            <person name="Lucas S."/>
            <person name="Lunden K."/>
            <person name="Morin E."/>
            <person name="Murat C."/>
            <person name="Park J."/>
            <person name="Raffaello T."/>
            <person name="Rouze P."/>
            <person name="Salamov A."/>
            <person name="Schmutz J."/>
            <person name="Solheim H."/>
            <person name="Stahlberg J."/>
            <person name="Velez H."/>
            <person name="de Vries R.P."/>
            <person name="Wiebenga A."/>
            <person name="Woodward S."/>
            <person name="Yakovlev I."/>
            <person name="Garbelotto M."/>
            <person name="Martin F."/>
            <person name="Grigoriev I.V."/>
            <person name="Stenlid J."/>
        </authorList>
    </citation>
    <scope>NUCLEOTIDE SEQUENCE [LARGE SCALE GENOMIC DNA]</scope>
    <source>
        <strain evidence="1 2">TC 32-1</strain>
    </source>
</reference>
<accession>W4K9J2</accession>
<evidence type="ECO:0000313" key="2">
    <source>
        <dbReference type="Proteomes" id="UP000030671"/>
    </source>
</evidence>
<dbReference type="KEGG" id="hir:HETIRDRAFT_101444"/>
<dbReference type="GeneID" id="20665768"/>
<organism evidence="1 2">
    <name type="scientific">Heterobasidion irregulare (strain TC 32-1)</name>
    <dbReference type="NCBI Taxonomy" id="747525"/>
    <lineage>
        <taxon>Eukaryota</taxon>
        <taxon>Fungi</taxon>
        <taxon>Dikarya</taxon>
        <taxon>Basidiomycota</taxon>
        <taxon>Agaricomycotina</taxon>
        <taxon>Agaricomycetes</taxon>
        <taxon>Russulales</taxon>
        <taxon>Bondarzewiaceae</taxon>
        <taxon>Heterobasidion</taxon>
        <taxon>Heterobasidion annosum species complex</taxon>
    </lineage>
</organism>
<protein>
    <submittedName>
        <fullName evidence="1">Uncharacterized protein</fullName>
    </submittedName>
</protein>
<dbReference type="AlphaFoldDB" id="W4K9J2"/>
<evidence type="ECO:0000313" key="1">
    <source>
        <dbReference type="EMBL" id="ETW82020.1"/>
    </source>
</evidence>
<name>W4K9J2_HETIT</name>
<dbReference type="Proteomes" id="UP000030671">
    <property type="component" value="Unassembled WGS sequence"/>
</dbReference>
<dbReference type="RefSeq" id="XP_009546600.1">
    <property type="nucleotide sequence ID" value="XM_009548305.1"/>
</dbReference>
<dbReference type="HOGENOM" id="CLU_1777703_0_0_1"/>
<gene>
    <name evidence="1" type="ORF">HETIRDRAFT_101444</name>
</gene>
<keyword evidence="2" id="KW-1185">Reference proteome</keyword>
<dbReference type="InParanoid" id="W4K9J2"/>